<dbReference type="OrthoDB" id="1055097at2759"/>
<name>R7UVP9_CAPTE</name>
<dbReference type="PANTHER" id="PTHR24369">
    <property type="entry name" value="ANTIGEN BSP, PUTATIVE-RELATED"/>
    <property type="match status" value="1"/>
</dbReference>
<sequence>GLTEIPQDIPQDVTHIHLNSNSITTIGANAFSNFSELVWLDMNSNKIDVIHDDAFSGLYKLSLL</sequence>
<evidence type="ECO:0000313" key="4">
    <source>
        <dbReference type="EMBL" id="ELU10668.1"/>
    </source>
</evidence>
<proteinExistence type="predicted"/>
<dbReference type="InterPro" id="IPR001611">
    <property type="entry name" value="Leu-rich_rpt"/>
</dbReference>
<evidence type="ECO:0000313" key="5">
    <source>
        <dbReference type="EnsemblMetazoa" id="CapteP88153"/>
    </source>
</evidence>
<dbReference type="Pfam" id="PF13855">
    <property type="entry name" value="LRR_8"/>
    <property type="match status" value="1"/>
</dbReference>
<dbReference type="EMBL" id="KB297287">
    <property type="protein sequence ID" value="ELU10668.1"/>
    <property type="molecule type" value="Genomic_DNA"/>
</dbReference>
<keyword evidence="6" id="KW-1185">Reference proteome</keyword>
<evidence type="ECO:0000256" key="1">
    <source>
        <dbReference type="ARBA" id="ARBA00022614"/>
    </source>
</evidence>
<reference evidence="4 6" key="2">
    <citation type="journal article" date="2013" name="Nature">
        <title>Insights into bilaterian evolution from three spiralian genomes.</title>
        <authorList>
            <person name="Simakov O."/>
            <person name="Marletaz F."/>
            <person name="Cho S.J."/>
            <person name="Edsinger-Gonzales E."/>
            <person name="Havlak P."/>
            <person name="Hellsten U."/>
            <person name="Kuo D.H."/>
            <person name="Larsson T."/>
            <person name="Lv J."/>
            <person name="Arendt D."/>
            <person name="Savage R."/>
            <person name="Osoegawa K."/>
            <person name="de Jong P."/>
            <person name="Grimwood J."/>
            <person name="Chapman J.A."/>
            <person name="Shapiro H."/>
            <person name="Aerts A."/>
            <person name="Otillar R.P."/>
            <person name="Terry A.Y."/>
            <person name="Boore J.L."/>
            <person name="Grigoriev I.V."/>
            <person name="Lindberg D.R."/>
            <person name="Seaver E.C."/>
            <person name="Weisblat D.A."/>
            <person name="Putnam N.H."/>
            <person name="Rokhsar D.S."/>
        </authorList>
    </citation>
    <scope>NUCLEOTIDE SEQUENCE</scope>
    <source>
        <strain evidence="4 6">I ESC-2004</strain>
    </source>
</reference>
<dbReference type="HOGENOM" id="CLU_193402_0_0_1"/>
<accession>R7UVP9</accession>
<dbReference type="GO" id="GO:0005886">
    <property type="term" value="C:plasma membrane"/>
    <property type="evidence" value="ECO:0007669"/>
    <property type="project" value="TreeGrafter"/>
</dbReference>
<protein>
    <submittedName>
        <fullName evidence="4 5">Uncharacterized protein</fullName>
    </submittedName>
</protein>
<dbReference type="AlphaFoldDB" id="R7UVP9"/>
<keyword evidence="2" id="KW-0732">Signal</keyword>
<evidence type="ECO:0000313" key="6">
    <source>
        <dbReference type="Proteomes" id="UP000014760"/>
    </source>
</evidence>
<dbReference type="PANTHER" id="PTHR24369:SF210">
    <property type="entry name" value="CHAOPTIN-RELATED"/>
    <property type="match status" value="1"/>
</dbReference>
<reference evidence="6" key="1">
    <citation type="submission" date="2012-12" db="EMBL/GenBank/DDBJ databases">
        <authorList>
            <person name="Hellsten U."/>
            <person name="Grimwood J."/>
            <person name="Chapman J.A."/>
            <person name="Shapiro H."/>
            <person name="Aerts A."/>
            <person name="Otillar R.P."/>
            <person name="Terry A.Y."/>
            <person name="Boore J.L."/>
            <person name="Simakov O."/>
            <person name="Marletaz F."/>
            <person name="Cho S.-J."/>
            <person name="Edsinger-Gonzales E."/>
            <person name="Havlak P."/>
            <person name="Kuo D.-H."/>
            <person name="Larsson T."/>
            <person name="Lv J."/>
            <person name="Arendt D."/>
            <person name="Savage R."/>
            <person name="Osoegawa K."/>
            <person name="de Jong P."/>
            <person name="Lindberg D.R."/>
            <person name="Seaver E.C."/>
            <person name="Weisblat D.A."/>
            <person name="Putnam N.H."/>
            <person name="Grigoriev I.V."/>
            <person name="Rokhsar D.S."/>
        </authorList>
    </citation>
    <scope>NUCLEOTIDE SEQUENCE</scope>
    <source>
        <strain evidence="6">I ESC-2004</strain>
    </source>
</reference>
<feature type="non-terminal residue" evidence="4">
    <location>
        <position position="64"/>
    </location>
</feature>
<organism evidence="4">
    <name type="scientific">Capitella teleta</name>
    <name type="common">Polychaete worm</name>
    <dbReference type="NCBI Taxonomy" id="283909"/>
    <lineage>
        <taxon>Eukaryota</taxon>
        <taxon>Metazoa</taxon>
        <taxon>Spiralia</taxon>
        <taxon>Lophotrochozoa</taxon>
        <taxon>Annelida</taxon>
        <taxon>Polychaeta</taxon>
        <taxon>Sedentaria</taxon>
        <taxon>Scolecida</taxon>
        <taxon>Capitellidae</taxon>
        <taxon>Capitella</taxon>
    </lineage>
</organism>
<dbReference type="STRING" id="283909.R7UVP9"/>
<feature type="non-terminal residue" evidence="4">
    <location>
        <position position="1"/>
    </location>
</feature>
<dbReference type="Proteomes" id="UP000014760">
    <property type="component" value="Unassembled WGS sequence"/>
</dbReference>
<dbReference type="EMBL" id="AMQN01020515">
    <property type="status" value="NOT_ANNOTATED_CDS"/>
    <property type="molecule type" value="Genomic_DNA"/>
</dbReference>
<keyword evidence="1" id="KW-0433">Leucine-rich repeat</keyword>
<keyword evidence="3" id="KW-0677">Repeat</keyword>
<dbReference type="SUPFAM" id="SSF52058">
    <property type="entry name" value="L domain-like"/>
    <property type="match status" value="1"/>
</dbReference>
<dbReference type="EnsemblMetazoa" id="CapteT88153">
    <property type="protein sequence ID" value="CapteP88153"/>
    <property type="gene ID" value="CapteG88153"/>
</dbReference>
<evidence type="ECO:0000256" key="3">
    <source>
        <dbReference type="ARBA" id="ARBA00022737"/>
    </source>
</evidence>
<gene>
    <name evidence="4" type="ORF">CAPTEDRAFT_88153</name>
</gene>
<evidence type="ECO:0000256" key="2">
    <source>
        <dbReference type="ARBA" id="ARBA00022729"/>
    </source>
</evidence>
<dbReference type="InterPro" id="IPR050541">
    <property type="entry name" value="LRR_TM_domain-containing"/>
</dbReference>
<dbReference type="Gene3D" id="3.80.10.10">
    <property type="entry name" value="Ribonuclease Inhibitor"/>
    <property type="match status" value="1"/>
</dbReference>
<dbReference type="InterPro" id="IPR032675">
    <property type="entry name" value="LRR_dom_sf"/>
</dbReference>
<reference evidence="5" key="3">
    <citation type="submission" date="2015-06" db="UniProtKB">
        <authorList>
            <consortium name="EnsemblMetazoa"/>
        </authorList>
    </citation>
    <scope>IDENTIFICATION</scope>
</reference>